<dbReference type="AlphaFoldDB" id="A0A165W8L8"/>
<name>A0A165W8L8_9AGAM</name>
<feature type="compositionally biased region" description="Polar residues" evidence="1">
    <location>
        <begin position="162"/>
        <end position="171"/>
    </location>
</feature>
<evidence type="ECO:0000313" key="2">
    <source>
        <dbReference type="EMBL" id="KZT30837.1"/>
    </source>
</evidence>
<gene>
    <name evidence="2" type="ORF">NEOLEDRAFT_1126473</name>
</gene>
<keyword evidence="3" id="KW-1185">Reference proteome</keyword>
<dbReference type="Proteomes" id="UP000076761">
    <property type="component" value="Unassembled WGS sequence"/>
</dbReference>
<reference evidence="2 3" key="1">
    <citation type="journal article" date="2016" name="Mol. Biol. Evol.">
        <title>Comparative Genomics of Early-Diverging Mushroom-Forming Fungi Provides Insights into the Origins of Lignocellulose Decay Capabilities.</title>
        <authorList>
            <person name="Nagy L.G."/>
            <person name="Riley R."/>
            <person name="Tritt A."/>
            <person name="Adam C."/>
            <person name="Daum C."/>
            <person name="Floudas D."/>
            <person name="Sun H."/>
            <person name="Yadav J.S."/>
            <person name="Pangilinan J."/>
            <person name="Larsson K.H."/>
            <person name="Matsuura K."/>
            <person name="Barry K."/>
            <person name="Labutti K."/>
            <person name="Kuo R."/>
            <person name="Ohm R.A."/>
            <person name="Bhattacharya S.S."/>
            <person name="Shirouzu T."/>
            <person name="Yoshinaga Y."/>
            <person name="Martin F.M."/>
            <person name="Grigoriev I.V."/>
            <person name="Hibbett D.S."/>
        </authorList>
    </citation>
    <scope>NUCLEOTIDE SEQUENCE [LARGE SCALE GENOMIC DNA]</scope>
    <source>
        <strain evidence="2 3">HHB14362 ss-1</strain>
    </source>
</reference>
<dbReference type="STRING" id="1314782.A0A165W8L8"/>
<feature type="region of interest" description="Disordered" evidence="1">
    <location>
        <begin position="117"/>
        <end position="171"/>
    </location>
</feature>
<proteinExistence type="predicted"/>
<dbReference type="InParanoid" id="A0A165W8L8"/>
<evidence type="ECO:0000313" key="3">
    <source>
        <dbReference type="Proteomes" id="UP000076761"/>
    </source>
</evidence>
<sequence length="171" mass="16712">MSATTDKAVAEGQHDVQSAKATGAGYLDQAKALAGAAVSTAQSYMPSTAQANGTANGLVGSLQSAATTALATGKQYFQTVSATAQPHVDAAKAAAQPHIDKALETASGYVGAAQSKVGSATSTDTGIPSTSAPLESGPHTVGTPYPSTTTTQGSDELAKGPSTLSVGENSA</sequence>
<protein>
    <submittedName>
        <fullName evidence="2">Uncharacterized protein</fullName>
    </submittedName>
</protein>
<evidence type="ECO:0000256" key="1">
    <source>
        <dbReference type="SAM" id="MobiDB-lite"/>
    </source>
</evidence>
<feature type="compositionally biased region" description="Low complexity" evidence="1">
    <location>
        <begin position="140"/>
        <end position="154"/>
    </location>
</feature>
<feature type="compositionally biased region" description="Polar residues" evidence="1">
    <location>
        <begin position="117"/>
        <end position="133"/>
    </location>
</feature>
<dbReference type="EMBL" id="KV425551">
    <property type="protein sequence ID" value="KZT30837.1"/>
    <property type="molecule type" value="Genomic_DNA"/>
</dbReference>
<dbReference type="OrthoDB" id="3269666at2759"/>
<organism evidence="2 3">
    <name type="scientific">Neolentinus lepideus HHB14362 ss-1</name>
    <dbReference type="NCBI Taxonomy" id="1314782"/>
    <lineage>
        <taxon>Eukaryota</taxon>
        <taxon>Fungi</taxon>
        <taxon>Dikarya</taxon>
        <taxon>Basidiomycota</taxon>
        <taxon>Agaricomycotina</taxon>
        <taxon>Agaricomycetes</taxon>
        <taxon>Gloeophyllales</taxon>
        <taxon>Gloeophyllaceae</taxon>
        <taxon>Neolentinus</taxon>
    </lineage>
</organism>
<accession>A0A165W8L8</accession>